<evidence type="ECO:0000313" key="2">
    <source>
        <dbReference type="EMBL" id="QQE90361.1"/>
    </source>
</evidence>
<organism evidence="2 3">
    <name type="scientific">Azotobacter chroococcum</name>
    <dbReference type="NCBI Taxonomy" id="353"/>
    <lineage>
        <taxon>Bacteria</taxon>
        <taxon>Pseudomonadati</taxon>
        <taxon>Pseudomonadota</taxon>
        <taxon>Gammaproteobacteria</taxon>
        <taxon>Pseudomonadales</taxon>
        <taxon>Pseudomonadaceae</taxon>
        <taxon>Azotobacter</taxon>
    </lineage>
</organism>
<reference evidence="2 3" key="1">
    <citation type="submission" date="2020-12" db="EMBL/GenBank/DDBJ databases">
        <title>Genomic Analysis and Response surface optimization of nitrogen-fixing conditions for A. chroococcum strain HR1, Isolation from rhizosphere soil.</title>
        <authorList>
            <person name="Li J."/>
            <person name="Yang H."/>
            <person name="Liu H."/>
            <person name="Wang C."/>
            <person name="Tian Y."/>
            <person name="Lu X.Y."/>
        </authorList>
    </citation>
    <scope>NUCLEOTIDE SEQUENCE [LARGE SCALE GENOMIC DNA]</scope>
    <source>
        <strain evidence="2 3">HR1</strain>
    </source>
</reference>
<protein>
    <submittedName>
        <fullName evidence="2">Cadherin-like domain-containing protein</fullName>
    </submittedName>
</protein>
<sequence>MNKRTGLLLGALGLAVAAGAARAELAAVDPGPYTPATGGFPQWYQDESGLSLELCQSKALSPSGTPGAYLCTLLPEPGVYDDTQPMVFPDNWPPELFWFLAETSIPDNGSGLELEVYVAAIEAAFALEQPRDGDQQSFARIRIRASVPVAGTYTITHPYGVETVQVETAGRRAINITRDIGIGAPGDFSGALQGDIGPFLTSTTGQVTATNPETGETETFIGDPNVPTAVTGGLSGNNFVRIEGPGGRVIQTGQFALSGKVRDARPATALSVGRATYGRTAAGTRLDLFASSANGAELCYRETLELVDGTPPSPCLDGAELTGDNNGHFFASNPPSQGLPPFVVLTASDPSGTTRPTSLSARLSDVVKIRTARYAWADKTLTIEASSSDETAIPDLAAQGYGLLAKTGPLQTLTVSDLAQPPASVTVKSAAGGVDSEPVTVVGSAPVVGPNQDPVAENDSATTSAGVPVPIAVLANDSDPDGNTPLSVVGLTQPADGQGSTALSGSTQVVYTPPATVTTQLVTTFTYQVQDARGGQSTPATVTVSVAPNQAPVAANDTASTIGNGTPVSIDVLANDSDPEGNTPLSIVNLSQPASGQGTVATDGTQVTYTPPSGVTANFSTSFTYQIRDSLGAVSNVASVTVAVTAAAVQENLAVQRATVQAKNANRWSWDIRGTTSMVTGNSIRVLVDGVTLGTATPSQNGRWQIKASNSSVAPPDDRTVTLTSSLTSREITVTVQ</sequence>
<keyword evidence="1" id="KW-0732">Signal</keyword>
<dbReference type="Gene3D" id="2.60.40.2810">
    <property type="match status" value="2"/>
</dbReference>
<evidence type="ECO:0000256" key="1">
    <source>
        <dbReference type="SAM" id="SignalP"/>
    </source>
</evidence>
<dbReference type="EMBL" id="CP066310">
    <property type="protein sequence ID" value="QQE90361.1"/>
    <property type="molecule type" value="Genomic_DNA"/>
</dbReference>
<gene>
    <name evidence="2" type="ORF">GKQ51_08825</name>
</gene>
<accession>A0AAP9YFT2</accession>
<dbReference type="AlphaFoldDB" id="A0AAP9YFT2"/>
<feature type="chain" id="PRO_5042842397" evidence="1">
    <location>
        <begin position="24"/>
        <end position="737"/>
    </location>
</feature>
<evidence type="ECO:0000313" key="3">
    <source>
        <dbReference type="Proteomes" id="UP000596192"/>
    </source>
</evidence>
<feature type="signal peptide" evidence="1">
    <location>
        <begin position="1"/>
        <end position="23"/>
    </location>
</feature>
<dbReference type="Proteomes" id="UP000596192">
    <property type="component" value="Chromosome"/>
</dbReference>
<proteinExistence type="predicted"/>
<name>A0AAP9YFT2_9GAMM</name>
<dbReference type="RefSeq" id="WP_198867713.1">
    <property type="nucleotide sequence ID" value="NZ_CP066310.1"/>
</dbReference>
<dbReference type="Pfam" id="PF17963">
    <property type="entry name" value="Big_9"/>
    <property type="match status" value="2"/>
</dbReference>